<dbReference type="InterPro" id="IPR032466">
    <property type="entry name" value="Metal_Hydrolase"/>
</dbReference>
<dbReference type="SUPFAM" id="SSF51556">
    <property type="entry name" value="Metallo-dependent hydrolases"/>
    <property type="match status" value="1"/>
</dbReference>
<dbReference type="AlphaFoldDB" id="A0A819VFM9"/>
<evidence type="ECO:0000256" key="1">
    <source>
        <dbReference type="ARBA" id="ARBA00038310"/>
    </source>
</evidence>
<evidence type="ECO:0000313" key="3">
    <source>
        <dbReference type="EMBL" id="CAF4107880.1"/>
    </source>
</evidence>
<dbReference type="PANTHER" id="PTHR43569">
    <property type="entry name" value="AMIDOHYDROLASE"/>
    <property type="match status" value="1"/>
</dbReference>
<reference evidence="3" key="1">
    <citation type="submission" date="2021-02" db="EMBL/GenBank/DDBJ databases">
        <authorList>
            <person name="Nowell W R."/>
        </authorList>
    </citation>
    <scope>NUCLEOTIDE SEQUENCE</scope>
</reference>
<dbReference type="Pfam" id="PF04909">
    <property type="entry name" value="Amidohydro_2"/>
    <property type="match status" value="1"/>
</dbReference>
<dbReference type="InterPro" id="IPR052350">
    <property type="entry name" value="Metallo-dep_Lactonases"/>
</dbReference>
<dbReference type="Proteomes" id="UP000663823">
    <property type="component" value="Unassembled WGS sequence"/>
</dbReference>
<dbReference type="Gene3D" id="3.20.20.140">
    <property type="entry name" value="Metal-dependent hydrolases"/>
    <property type="match status" value="1"/>
</dbReference>
<accession>A0A819VFM9</accession>
<organism evidence="3 4">
    <name type="scientific">Rotaria sordida</name>
    <dbReference type="NCBI Taxonomy" id="392033"/>
    <lineage>
        <taxon>Eukaryota</taxon>
        <taxon>Metazoa</taxon>
        <taxon>Spiralia</taxon>
        <taxon>Gnathifera</taxon>
        <taxon>Rotifera</taxon>
        <taxon>Eurotatoria</taxon>
        <taxon>Bdelloidea</taxon>
        <taxon>Philodinida</taxon>
        <taxon>Philodinidae</taxon>
        <taxon>Rotaria</taxon>
    </lineage>
</organism>
<name>A0A819VFM9_9BILA</name>
<comment type="caution">
    <text evidence="3">The sequence shown here is derived from an EMBL/GenBank/DDBJ whole genome shotgun (WGS) entry which is preliminary data.</text>
</comment>
<sequence length="132" mass="15122">MNDAAQLARENLDTTIILDYCGMPYDNMVSINQWKEGMSALAQQPNVSCKLSGLVMFQHNWTVESLRPFLEYTLNVFAVDRCLFASNFPVDKLHATFRQLVEANLQVAKEVGLSKQETECVFHDNVCRIYRL</sequence>
<comment type="similarity">
    <text evidence="1">Belongs to the metallo-dependent hydrolases superfamily.</text>
</comment>
<feature type="domain" description="Amidohydrolase-related" evidence="2">
    <location>
        <begin position="3"/>
        <end position="132"/>
    </location>
</feature>
<dbReference type="EMBL" id="CAJOAX010012202">
    <property type="protein sequence ID" value="CAF4107880.1"/>
    <property type="molecule type" value="Genomic_DNA"/>
</dbReference>
<dbReference type="PANTHER" id="PTHR43569:SF1">
    <property type="entry name" value="BLL3371 PROTEIN"/>
    <property type="match status" value="1"/>
</dbReference>
<dbReference type="GO" id="GO:0016787">
    <property type="term" value="F:hydrolase activity"/>
    <property type="evidence" value="ECO:0007669"/>
    <property type="project" value="InterPro"/>
</dbReference>
<gene>
    <name evidence="3" type="ORF">OTI717_LOCUS34393</name>
</gene>
<proteinExistence type="inferred from homology"/>
<dbReference type="InterPro" id="IPR006680">
    <property type="entry name" value="Amidohydro-rel"/>
</dbReference>
<protein>
    <recommendedName>
        <fullName evidence="2">Amidohydrolase-related domain-containing protein</fullName>
    </recommendedName>
</protein>
<evidence type="ECO:0000259" key="2">
    <source>
        <dbReference type="Pfam" id="PF04909"/>
    </source>
</evidence>
<evidence type="ECO:0000313" key="4">
    <source>
        <dbReference type="Proteomes" id="UP000663823"/>
    </source>
</evidence>